<keyword evidence="10 23" id="KW-0479">Metal-binding</keyword>
<evidence type="ECO:0000256" key="20">
    <source>
        <dbReference type="PIRSR" id="PIRSR600829-1"/>
    </source>
</evidence>
<evidence type="ECO:0000256" key="9">
    <source>
        <dbReference type="ARBA" id="ARBA00022692"/>
    </source>
</evidence>
<proteinExistence type="inferred from homology"/>
<evidence type="ECO:0000256" key="12">
    <source>
        <dbReference type="ARBA" id="ARBA00022777"/>
    </source>
</evidence>
<evidence type="ECO:0000256" key="24">
    <source>
        <dbReference type="RuleBase" id="RU363065"/>
    </source>
</evidence>
<evidence type="ECO:0000256" key="22">
    <source>
        <dbReference type="PIRSR" id="PIRSR600829-3"/>
    </source>
</evidence>
<sequence>MPEPRDTLPTGRDADSPRKGATGLRRVLNATRNSADGLAAAWRHEAAFRQELLLAIALVPVALLLDVPGTGKALMIASILLVLIVELLNSAVEAAIDRISLDRHPLAKRAKDVGSAAVMIALLNVAAVWSLVLFG</sequence>
<keyword evidence="13 22" id="KW-0067">ATP-binding</keyword>
<feature type="binding site" evidence="22">
    <location>
        <position position="93"/>
    </location>
    <ligand>
        <name>ATP</name>
        <dbReference type="ChEBI" id="CHEBI:30616"/>
    </ligand>
</feature>
<feature type="region of interest" description="Disordered" evidence="25">
    <location>
        <begin position="1"/>
        <end position="20"/>
    </location>
</feature>
<keyword evidence="27" id="KW-1185">Reference proteome</keyword>
<dbReference type="Proteomes" id="UP000321548">
    <property type="component" value="Unassembled WGS sequence"/>
</dbReference>
<evidence type="ECO:0000256" key="14">
    <source>
        <dbReference type="ARBA" id="ARBA00022842"/>
    </source>
</evidence>
<feature type="active site" description="Proton acceptor" evidence="20">
    <location>
        <position position="86"/>
    </location>
</feature>
<comment type="catalytic activity">
    <reaction evidence="24">
        <text>a 1,2-diacyl-sn-glycerol + ATP = a 1,2-diacyl-sn-glycero-3-phosphate + ADP + H(+)</text>
        <dbReference type="Rhea" id="RHEA:10272"/>
        <dbReference type="ChEBI" id="CHEBI:15378"/>
        <dbReference type="ChEBI" id="CHEBI:17815"/>
        <dbReference type="ChEBI" id="CHEBI:30616"/>
        <dbReference type="ChEBI" id="CHEBI:58608"/>
        <dbReference type="ChEBI" id="CHEBI:456216"/>
        <dbReference type="EC" id="2.7.1.107"/>
    </reaction>
</comment>
<feature type="binding site" evidence="22">
    <location>
        <position position="45"/>
    </location>
    <ligand>
        <name>ATP</name>
        <dbReference type="ChEBI" id="CHEBI:30616"/>
    </ligand>
</feature>
<evidence type="ECO:0000256" key="7">
    <source>
        <dbReference type="ARBA" id="ARBA00022519"/>
    </source>
</evidence>
<feature type="binding site" evidence="22">
    <location>
        <position position="26"/>
    </location>
    <ligand>
        <name>ATP</name>
        <dbReference type="ChEBI" id="CHEBI:30616"/>
    </ligand>
</feature>
<comment type="cofactor">
    <cofactor evidence="23">
        <name>Mg(2+)</name>
        <dbReference type="ChEBI" id="CHEBI:18420"/>
    </cofactor>
    <text evidence="23">Mn(2+), Zn(2+), Cd(2+) and Co(2+) support activity to lesser extents.</text>
</comment>
<dbReference type="InterPro" id="IPR036945">
    <property type="entry name" value="DAGK_sf"/>
</dbReference>
<evidence type="ECO:0000256" key="3">
    <source>
        <dbReference type="ARBA" id="ARBA00012133"/>
    </source>
</evidence>
<dbReference type="OrthoDB" id="9796011at2"/>
<evidence type="ECO:0000256" key="21">
    <source>
        <dbReference type="PIRSR" id="PIRSR600829-2"/>
    </source>
</evidence>
<evidence type="ECO:0000256" key="13">
    <source>
        <dbReference type="ARBA" id="ARBA00022840"/>
    </source>
</evidence>
<keyword evidence="19 24" id="KW-1208">Phospholipid metabolism</keyword>
<dbReference type="PANTHER" id="PTHR34299">
    <property type="entry name" value="DIACYLGLYCEROL KINASE"/>
    <property type="match status" value="1"/>
</dbReference>
<feature type="binding site" evidence="23">
    <location>
        <position position="45"/>
    </location>
    <ligand>
        <name>a divalent metal cation</name>
        <dbReference type="ChEBI" id="CHEBI:60240"/>
    </ligand>
</feature>
<evidence type="ECO:0000256" key="19">
    <source>
        <dbReference type="ARBA" id="ARBA00023264"/>
    </source>
</evidence>
<keyword evidence="7 24" id="KW-0997">Cell inner membrane</keyword>
<feature type="binding site" evidence="21">
    <location>
        <position position="26"/>
    </location>
    <ligand>
        <name>substrate</name>
    </ligand>
</feature>
<feature type="binding site" evidence="22">
    <location>
        <begin position="111"/>
        <end position="112"/>
    </location>
    <ligand>
        <name>ATP</name>
        <dbReference type="ChEBI" id="CHEBI:30616"/>
    </ligand>
</feature>
<evidence type="ECO:0000256" key="1">
    <source>
        <dbReference type="ARBA" id="ARBA00004429"/>
    </source>
</evidence>
<comment type="caution">
    <text evidence="26">The sequence shown here is derived from an EMBL/GenBank/DDBJ whole genome shotgun (WGS) entry which is preliminary data.</text>
</comment>
<evidence type="ECO:0000256" key="2">
    <source>
        <dbReference type="ARBA" id="ARBA00005967"/>
    </source>
</evidence>
<evidence type="ECO:0000256" key="10">
    <source>
        <dbReference type="ARBA" id="ARBA00022723"/>
    </source>
</evidence>
<reference evidence="26 27" key="1">
    <citation type="submission" date="2019-06" db="EMBL/GenBank/DDBJ databases">
        <title>Quisquiliibacterium sp. nov., isolated from a maize field.</title>
        <authorList>
            <person name="Lin S.-Y."/>
            <person name="Tsai C.-F."/>
            <person name="Young C.-C."/>
        </authorList>
    </citation>
    <scope>NUCLEOTIDE SEQUENCE [LARGE SCALE GENOMIC DNA]</scope>
    <source>
        <strain evidence="26 27">CC-CFT501</strain>
    </source>
</reference>
<name>A0A5C8P4D1_9BURK</name>
<dbReference type="PANTHER" id="PTHR34299:SF1">
    <property type="entry name" value="DIACYLGLYCEROL KINASE"/>
    <property type="match status" value="1"/>
</dbReference>
<evidence type="ECO:0000256" key="8">
    <source>
        <dbReference type="ARBA" id="ARBA00022679"/>
    </source>
</evidence>
<keyword evidence="14 23" id="KW-0460">Magnesium</keyword>
<dbReference type="GO" id="GO:0006654">
    <property type="term" value="P:phosphatidic acid biosynthetic process"/>
    <property type="evidence" value="ECO:0007669"/>
    <property type="project" value="InterPro"/>
</dbReference>
<evidence type="ECO:0000256" key="6">
    <source>
        <dbReference type="ARBA" id="ARBA00022516"/>
    </source>
</evidence>
<keyword evidence="11 22" id="KW-0547">Nucleotide-binding</keyword>
<dbReference type="AlphaFoldDB" id="A0A5C8P4D1"/>
<feature type="compositionally biased region" description="Basic and acidic residues" evidence="25">
    <location>
        <begin position="1"/>
        <end position="18"/>
    </location>
</feature>
<dbReference type="GO" id="GO:0046872">
    <property type="term" value="F:metal ion binding"/>
    <property type="evidence" value="ECO:0007669"/>
    <property type="project" value="UniProtKB-KW"/>
</dbReference>
<keyword evidence="6" id="KW-0444">Lipid biosynthesis</keyword>
<evidence type="ECO:0000256" key="16">
    <source>
        <dbReference type="ARBA" id="ARBA00023098"/>
    </source>
</evidence>
<feature type="binding site" evidence="21">
    <location>
        <position position="86"/>
    </location>
    <ligand>
        <name>substrate</name>
    </ligand>
</feature>
<evidence type="ECO:0000313" key="26">
    <source>
        <dbReference type="EMBL" id="TXL68370.1"/>
    </source>
</evidence>
<dbReference type="InterPro" id="IPR000829">
    <property type="entry name" value="DAGK"/>
</dbReference>
<evidence type="ECO:0000313" key="27">
    <source>
        <dbReference type="Proteomes" id="UP000321548"/>
    </source>
</evidence>
<keyword evidence="17 24" id="KW-0472">Membrane</keyword>
<comment type="subcellular location">
    <subcellularLocation>
        <location evidence="1 24">Cell inner membrane</location>
        <topology evidence="1 24">Multi-pass membrane protein</topology>
    </subcellularLocation>
</comment>
<evidence type="ECO:0000256" key="25">
    <source>
        <dbReference type="SAM" id="MobiDB-lite"/>
    </source>
</evidence>
<keyword evidence="8 24" id="KW-0808">Transferase</keyword>
<dbReference type="GO" id="GO:0004143">
    <property type="term" value="F:ATP-dependent diacylglycerol kinase activity"/>
    <property type="evidence" value="ECO:0007669"/>
    <property type="project" value="UniProtKB-EC"/>
</dbReference>
<keyword evidence="18" id="KW-0594">Phospholipid biosynthesis</keyword>
<dbReference type="EC" id="2.7.1.107" evidence="3 24"/>
<evidence type="ECO:0000256" key="23">
    <source>
        <dbReference type="PIRSR" id="PIRSR600829-4"/>
    </source>
</evidence>
<accession>A0A5C8P4D1</accession>
<comment type="function">
    <text evidence="24">Catalyzes the ATP-dependent phosphorylation of sn-l,2-diacylglycerol (DAG) to phosphatidic acid. Involved in the recycling of diacylglycerol produced as a by-product during membrane-derived oligosaccharide (MDO) biosynthesis.</text>
</comment>
<protein>
    <recommendedName>
        <fullName evidence="4 24">Diacylglycerol kinase</fullName>
        <ecNumber evidence="3 24">2.7.1.107</ecNumber>
    </recommendedName>
</protein>
<keyword evidence="9 24" id="KW-0812">Transmembrane</keyword>
<evidence type="ECO:0000256" key="17">
    <source>
        <dbReference type="ARBA" id="ARBA00023136"/>
    </source>
</evidence>
<organism evidence="26 27">
    <name type="scientific">Zeimonas arvi</name>
    <dbReference type="NCBI Taxonomy" id="2498847"/>
    <lineage>
        <taxon>Bacteria</taxon>
        <taxon>Pseudomonadati</taxon>
        <taxon>Pseudomonadota</taxon>
        <taxon>Betaproteobacteria</taxon>
        <taxon>Burkholderiales</taxon>
        <taxon>Burkholderiaceae</taxon>
        <taxon>Zeimonas</taxon>
    </lineage>
</organism>
<evidence type="ECO:0000256" key="5">
    <source>
        <dbReference type="ARBA" id="ARBA00022475"/>
    </source>
</evidence>
<evidence type="ECO:0000256" key="11">
    <source>
        <dbReference type="ARBA" id="ARBA00022741"/>
    </source>
</evidence>
<dbReference type="RefSeq" id="WP_147702511.1">
    <property type="nucleotide sequence ID" value="NZ_VDUY01000001.1"/>
</dbReference>
<feature type="binding site" evidence="21">
    <location>
        <position position="115"/>
    </location>
    <ligand>
        <name>substrate</name>
    </ligand>
</feature>
<evidence type="ECO:0000256" key="18">
    <source>
        <dbReference type="ARBA" id="ARBA00023209"/>
    </source>
</evidence>
<dbReference type="InterPro" id="IPR033718">
    <property type="entry name" value="DAGK_prok"/>
</dbReference>
<dbReference type="GO" id="GO:0005524">
    <property type="term" value="F:ATP binding"/>
    <property type="evidence" value="ECO:0007669"/>
    <property type="project" value="UniProtKB-KW"/>
</dbReference>
<keyword evidence="12 24" id="KW-0418">Kinase</keyword>
<keyword evidence="5" id="KW-1003">Cell membrane</keyword>
<keyword evidence="15 24" id="KW-1133">Transmembrane helix</keyword>
<feature type="binding site" evidence="21">
    <location>
        <begin position="47"/>
        <end position="51"/>
    </location>
    <ligand>
        <name>substrate</name>
    </ligand>
</feature>
<dbReference type="EMBL" id="VDUY01000001">
    <property type="protein sequence ID" value="TXL68370.1"/>
    <property type="molecule type" value="Genomic_DNA"/>
</dbReference>
<evidence type="ECO:0000256" key="15">
    <source>
        <dbReference type="ARBA" id="ARBA00022989"/>
    </source>
</evidence>
<feature type="transmembrane region" description="Helical" evidence="24">
    <location>
        <begin position="52"/>
        <end position="68"/>
    </location>
</feature>
<dbReference type="Pfam" id="PF01219">
    <property type="entry name" value="DAGK_prokar"/>
    <property type="match status" value="1"/>
</dbReference>
<dbReference type="GO" id="GO:0005886">
    <property type="term" value="C:plasma membrane"/>
    <property type="evidence" value="ECO:0007669"/>
    <property type="project" value="UniProtKB-SubCell"/>
</dbReference>
<dbReference type="Gene3D" id="1.10.287.3610">
    <property type="match status" value="1"/>
</dbReference>
<dbReference type="CDD" id="cd14264">
    <property type="entry name" value="DAGK_IM"/>
    <property type="match status" value="1"/>
</dbReference>
<feature type="transmembrane region" description="Helical" evidence="24">
    <location>
        <begin position="74"/>
        <end position="92"/>
    </location>
</feature>
<feature type="transmembrane region" description="Helical" evidence="24">
    <location>
        <begin position="113"/>
        <end position="134"/>
    </location>
</feature>
<comment type="similarity">
    <text evidence="2 24">Belongs to the bacterial diacylglycerol kinase family.</text>
</comment>
<gene>
    <name evidence="26" type="ORF">FHP08_01385</name>
</gene>
<keyword evidence="16 24" id="KW-0443">Lipid metabolism</keyword>
<evidence type="ECO:0000256" key="4">
    <source>
        <dbReference type="ARBA" id="ARBA00017575"/>
    </source>
</evidence>
<feature type="binding site" evidence="23">
    <location>
        <position position="93"/>
    </location>
    <ligand>
        <name>a divalent metal cation</name>
        <dbReference type="ChEBI" id="CHEBI:60240"/>
    </ligand>
</feature>